<protein>
    <submittedName>
        <fullName evidence="3">Uncharacterized protein</fullName>
    </submittedName>
</protein>
<feature type="region of interest" description="Disordered" evidence="2">
    <location>
        <begin position="405"/>
        <end position="429"/>
    </location>
</feature>
<proteinExistence type="predicted"/>
<feature type="compositionally biased region" description="Polar residues" evidence="2">
    <location>
        <begin position="405"/>
        <end position="425"/>
    </location>
</feature>
<dbReference type="AlphaFoldDB" id="A0A9R1VU13"/>
<dbReference type="Gramene" id="rna-gnl|WGS:NBSK|LSAT_4X111040_mrna">
    <property type="protein sequence ID" value="cds-PLY93013.1"/>
    <property type="gene ID" value="gene-LSAT_4X111040"/>
</dbReference>
<feature type="compositionally biased region" description="Basic and acidic residues" evidence="2">
    <location>
        <begin position="66"/>
        <end position="75"/>
    </location>
</feature>
<feature type="coiled-coil region" evidence="1">
    <location>
        <begin position="225"/>
        <end position="320"/>
    </location>
</feature>
<evidence type="ECO:0000256" key="1">
    <source>
        <dbReference type="SAM" id="Coils"/>
    </source>
</evidence>
<evidence type="ECO:0000313" key="3">
    <source>
        <dbReference type="EMBL" id="KAJ0211484.1"/>
    </source>
</evidence>
<keyword evidence="1" id="KW-0175">Coiled coil</keyword>
<evidence type="ECO:0000313" key="4">
    <source>
        <dbReference type="Proteomes" id="UP000235145"/>
    </source>
</evidence>
<organism evidence="3 4">
    <name type="scientific">Lactuca sativa</name>
    <name type="common">Garden lettuce</name>
    <dbReference type="NCBI Taxonomy" id="4236"/>
    <lineage>
        <taxon>Eukaryota</taxon>
        <taxon>Viridiplantae</taxon>
        <taxon>Streptophyta</taxon>
        <taxon>Embryophyta</taxon>
        <taxon>Tracheophyta</taxon>
        <taxon>Spermatophyta</taxon>
        <taxon>Magnoliopsida</taxon>
        <taxon>eudicotyledons</taxon>
        <taxon>Gunneridae</taxon>
        <taxon>Pentapetalae</taxon>
        <taxon>asterids</taxon>
        <taxon>campanulids</taxon>
        <taxon>Asterales</taxon>
        <taxon>Asteraceae</taxon>
        <taxon>Cichorioideae</taxon>
        <taxon>Cichorieae</taxon>
        <taxon>Lactucinae</taxon>
        <taxon>Lactuca</taxon>
    </lineage>
</organism>
<dbReference type="PANTHER" id="PTHR33476:SF7">
    <property type="entry name" value="EMB|CAB62613.1"/>
    <property type="match status" value="1"/>
</dbReference>
<dbReference type="InterPro" id="IPR040348">
    <property type="entry name" value="POLAR-like"/>
</dbReference>
<sequence>MDTWIVAVAAGAGYIAQHFRKCKQTGEQITSESPSFNSSFNDKPNSPKYPPDRPNSPKWPFRRSTKKQDDSKVKSEVSQGVSISTTEVTSTSVNGVISNNCEGNSVFSPSTMFPRFVGSDNRVSEETMGTPRSRMLLRNRRAIKPLTSLESCVMAQLHTPFASPSSKTTRQFLVTDGNKVINRSSGVTFLGSSGIKQNDSDAMLHVCIGMSFGILYSFMANRREVEKLNRLLKQTESLVQDLEEEIEMKDSLVMQELTIDDHKSQRTDDGYNNLEELTDSNNKESVVIQKAKDESFSEIEAELEAELEMLELNMTSSTLERRISDLFEVDPDFEPDVAQGELRADMVMDKRNEDESGSRSRSTTGSPPCANYAVSPRELSLRLHELLQWQLEDRIRELEAEIESKNTQNHKSWKDLSSSDENPNPNIVDVEDEPVVLNLSGEALDAYNEACNEFAKFDDDSDENDDDDDDGTPIINGGSQEDDDDEDEMEKLLIKHIVEKARQGSPMVLNAQRALFSE</sequence>
<dbReference type="PANTHER" id="PTHR33476">
    <property type="entry name" value="EMB|CAB62613.1"/>
    <property type="match status" value="1"/>
</dbReference>
<dbReference type="OrthoDB" id="1701885at2759"/>
<gene>
    <name evidence="3" type="ORF">LSAT_V11C400200930</name>
</gene>
<dbReference type="Proteomes" id="UP000235145">
    <property type="component" value="Unassembled WGS sequence"/>
</dbReference>
<dbReference type="GO" id="GO:0008356">
    <property type="term" value="P:asymmetric cell division"/>
    <property type="evidence" value="ECO:0007669"/>
    <property type="project" value="InterPro"/>
</dbReference>
<evidence type="ECO:0000256" key="2">
    <source>
        <dbReference type="SAM" id="MobiDB-lite"/>
    </source>
</evidence>
<keyword evidence="4" id="KW-1185">Reference proteome</keyword>
<comment type="caution">
    <text evidence="3">The sequence shown here is derived from an EMBL/GenBank/DDBJ whole genome shotgun (WGS) entry which is preliminary data.</text>
</comment>
<feature type="region of interest" description="Disordered" evidence="2">
    <location>
        <begin position="26"/>
        <end position="82"/>
    </location>
</feature>
<feature type="compositionally biased region" description="Basic and acidic residues" evidence="2">
    <location>
        <begin position="342"/>
        <end position="358"/>
    </location>
</feature>
<reference evidence="3 4" key="1">
    <citation type="journal article" date="2017" name="Nat. Commun.">
        <title>Genome assembly with in vitro proximity ligation data and whole-genome triplication in lettuce.</title>
        <authorList>
            <person name="Reyes-Chin-Wo S."/>
            <person name="Wang Z."/>
            <person name="Yang X."/>
            <person name="Kozik A."/>
            <person name="Arikit S."/>
            <person name="Song C."/>
            <person name="Xia L."/>
            <person name="Froenicke L."/>
            <person name="Lavelle D.O."/>
            <person name="Truco M.J."/>
            <person name="Xia R."/>
            <person name="Zhu S."/>
            <person name="Xu C."/>
            <person name="Xu H."/>
            <person name="Xu X."/>
            <person name="Cox K."/>
            <person name="Korf I."/>
            <person name="Meyers B.C."/>
            <person name="Michelmore R.W."/>
        </authorList>
    </citation>
    <scope>NUCLEOTIDE SEQUENCE [LARGE SCALE GENOMIC DNA]</scope>
    <source>
        <strain evidence="4">cv. Salinas</strain>
        <tissue evidence="3">Seedlings</tissue>
    </source>
</reference>
<feature type="region of interest" description="Disordered" evidence="2">
    <location>
        <begin position="456"/>
        <end position="487"/>
    </location>
</feature>
<accession>A0A9R1VU13</accession>
<feature type="compositionally biased region" description="Acidic residues" evidence="2">
    <location>
        <begin position="459"/>
        <end position="471"/>
    </location>
</feature>
<name>A0A9R1VU13_LACSA</name>
<feature type="compositionally biased region" description="Low complexity" evidence="2">
    <location>
        <begin position="359"/>
        <end position="368"/>
    </location>
</feature>
<dbReference type="EMBL" id="NBSK02000004">
    <property type="protein sequence ID" value="KAJ0211484.1"/>
    <property type="molecule type" value="Genomic_DNA"/>
</dbReference>
<feature type="region of interest" description="Disordered" evidence="2">
    <location>
        <begin position="337"/>
        <end position="372"/>
    </location>
</feature>
<feature type="compositionally biased region" description="Polar residues" evidence="2">
    <location>
        <begin position="26"/>
        <end position="44"/>
    </location>
</feature>